<reference evidence="1 2" key="1">
    <citation type="journal article" date="2019" name="Nat. Med.">
        <title>A library of human gut bacterial isolates paired with longitudinal multiomics data enables mechanistic microbiome research.</title>
        <authorList>
            <person name="Poyet M."/>
            <person name="Groussin M."/>
            <person name="Gibbons S.M."/>
            <person name="Avila-Pacheco J."/>
            <person name="Jiang X."/>
            <person name="Kearney S.M."/>
            <person name="Perrotta A.R."/>
            <person name="Berdy B."/>
            <person name="Zhao S."/>
            <person name="Lieberman T.D."/>
            <person name="Swanson P.K."/>
            <person name="Smith M."/>
            <person name="Roesemann S."/>
            <person name="Alexander J.E."/>
            <person name="Rich S.A."/>
            <person name="Livny J."/>
            <person name="Vlamakis H."/>
            <person name="Clish C."/>
            <person name="Bullock K."/>
            <person name="Deik A."/>
            <person name="Scott J."/>
            <person name="Pierce K.A."/>
            <person name="Xavier R.J."/>
            <person name="Alm E.J."/>
        </authorList>
    </citation>
    <scope>NUCLEOTIDE SEQUENCE [LARGE SCALE GENOMIC DNA]</scope>
    <source>
        <strain evidence="1 2">BIOML-A7</strain>
    </source>
</reference>
<name>A0A7J5QQD6_9BACE</name>
<gene>
    <name evidence="1" type="ORF">GAZ26_14775</name>
</gene>
<dbReference type="EMBL" id="WDCG01000015">
    <property type="protein sequence ID" value="KAB6422293.1"/>
    <property type="molecule type" value="Genomic_DNA"/>
</dbReference>
<dbReference type="AlphaFoldDB" id="A0A7J5QQD6"/>
<evidence type="ECO:0000313" key="2">
    <source>
        <dbReference type="Proteomes" id="UP000471447"/>
    </source>
</evidence>
<proteinExistence type="predicted"/>
<dbReference type="InterPro" id="IPR025368">
    <property type="entry name" value="DUF4272"/>
</dbReference>
<dbReference type="Proteomes" id="UP000471447">
    <property type="component" value="Unassembled WGS sequence"/>
</dbReference>
<sequence length="226" mass="26386">MDKSKQIAINRREATLKKLGFWNIDHCEGLPLIGDYKLCKSESQICKRFIASLFSSMLACDYMQDRDFYETDGKKITEQAIVEFGLKNYLFPDEKKVLEECDERVAVNVSWTIECSYLLAWVLGLISTEEMEAPCNLPDGSHGLFKFVQPFHDFEDFKASCNLRQSSEIMDMFDLYYNYHWACVDNRLNPDTNCGELNEEVVMERRKALEWLICKDKNWDSISLDT</sequence>
<accession>A0A7J5QQD6</accession>
<protein>
    <submittedName>
        <fullName evidence="1">DUF4272 domain-containing protein</fullName>
    </submittedName>
</protein>
<dbReference type="Pfam" id="PF14094">
    <property type="entry name" value="DUF4272"/>
    <property type="match status" value="1"/>
</dbReference>
<evidence type="ECO:0000313" key="1">
    <source>
        <dbReference type="EMBL" id="KAB6422293.1"/>
    </source>
</evidence>
<dbReference type="RefSeq" id="WP_151936378.1">
    <property type="nucleotide sequence ID" value="NZ_WDCG01000015.1"/>
</dbReference>
<comment type="caution">
    <text evidence="1">The sequence shown here is derived from an EMBL/GenBank/DDBJ whole genome shotgun (WGS) entry which is preliminary data.</text>
</comment>
<organism evidence="1 2">
    <name type="scientific">Bacteroides xylanisolvens</name>
    <dbReference type="NCBI Taxonomy" id="371601"/>
    <lineage>
        <taxon>Bacteria</taxon>
        <taxon>Pseudomonadati</taxon>
        <taxon>Bacteroidota</taxon>
        <taxon>Bacteroidia</taxon>
        <taxon>Bacteroidales</taxon>
        <taxon>Bacteroidaceae</taxon>
        <taxon>Bacteroides</taxon>
    </lineage>
</organism>